<protein>
    <recommendedName>
        <fullName evidence="4">Sucrose phosphatase-like domain-containing protein</fullName>
    </recommendedName>
</protein>
<dbReference type="EMBL" id="BNJQ01000006">
    <property type="protein sequence ID" value="GHP03854.1"/>
    <property type="molecule type" value="Genomic_DNA"/>
</dbReference>
<dbReference type="InterPro" id="IPR036412">
    <property type="entry name" value="HAD-like_sf"/>
</dbReference>
<dbReference type="InterPro" id="IPR023214">
    <property type="entry name" value="HAD_sf"/>
</dbReference>
<comment type="caution">
    <text evidence="2">The sequence shown here is derived from an EMBL/GenBank/DDBJ whole genome shotgun (WGS) entry which is preliminary data.</text>
</comment>
<organism evidence="2 3">
    <name type="scientific">Pycnococcus provasolii</name>
    <dbReference type="NCBI Taxonomy" id="41880"/>
    <lineage>
        <taxon>Eukaryota</taxon>
        <taxon>Viridiplantae</taxon>
        <taxon>Chlorophyta</taxon>
        <taxon>Pseudoscourfieldiophyceae</taxon>
        <taxon>Pseudoscourfieldiales</taxon>
        <taxon>Pycnococcaceae</taxon>
        <taxon>Pycnococcus</taxon>
    </lineage>
</organism>
<feature type="region of interest" description="Disordered" evidence="1">
    <location>
        <begin position="44"/>
        <end position="97"/>
    </location>
</feature>
<name>A0A830H9T8_9CHLO</name>
<dbReference type="AlphaFoldDB" id="A0A830H9T8"/>
<evidence type="ECO:0000313" key="3">
    <source>
        <dbReference type="Proteomes" id="UP000660262"/>
    </source>
</evidence>
<accession>A0A830H9T8</accession>
<evidence type="ECO:0000256" key="1">
    <source>
        <dbReference type="SAM" id="MobiDB-lite"/>
    </source>
</evidence>
<dbReference type="Pfam" id="PF08282">
    <property type="entry name" value="Hydrolase_3"/>
    <property type="match status" value="1"/>
</dbReference>
<sequence>MSSPPRSRCVVFSDIDGTLVHYLKHMKVSGSVVEVHPSNFSYVPGSSSAEDRADGGQMAPLEPSSQPPSAEAADGFPGSETSYREETSGAVPLEALPPSSTGLVGYVPASLKDDVNALKDSCGARFVLVSGARWPTVRGRADALPRAEAYVSEGGGRIFYRNEDNEWTEDLQWRRVHGSDDEAQDPPVLREPLRQLAAQLREHGVTIDDKSYETMFRVPNGIDQWPVDLPPGVSVTTNLGHTDVSLETAGKGNATRYLMEQFGVPRSAACCLCDDDNDLPMMREVGIAFVVQCTSESVAALCRESASSSTNTSNDGRICCVAMPKGGPAGTVAAVASAKRWLASAAVGAS</sequence>
<gene>
    <name evidence="2" type="ORF">PPROV_000260800</name>
</gene>
<evidence type="ECO:0000313" key="2">
    <source>
        <dbReference type="EMBL" id="GHP03854.1"/>
    </source>
</evidence>
<proteinExistence type="predicted"/>
<keyword evidence="3" id="KW-1185">Reference proteome</keyword>
<dbReference type="Proteomes" id="UP000660262">
    <property type="component" value="Unassembled WGS sequence"/>
</dbReference>
<reference evidence="2" key="1">
    <citation type="submission" date="2020-10" db="EMBL/GenBank/DDBJ databases">
        <title>Unveiling of a novel bifunctional photoreceptor, Dualchrome1, isolated from a cosmopolitan green alga.</title>
        <authorList>
            <person name="Suzuki S."/>
            <person name="Kawachi M."/>
        </authorList>
    </citation>
    <scope>NUCLEOTIDE SEQUENCE</scope>
    <source>
        <strain evidence="2">NIES 2893</strain>
    </source>
</reference>
<evidence type="ECO:0008006" key="4">
    <source>
        <dbReference type="Google" id="ProtNLM"/>
    </source>
</evidence>
<dbReference type="SUPFAM" id="SSF56784">
    <property type="entry name" value="HAD-like"/>
    <property type="match status" value="1"/>
</dbReference>
<dbReference type="OrthoDB" id="407888at2759"/>
<dbReference type="Gene3D" id="3.40.50.1000">
    <property type="entry name" value="HAD superfamily/HAD-like"/>
    <property type="match status" value="1"/>
</dbReference>